<dbReference type="InterPro" id="IPR027291">
    <property type="entry name" value="Glyco_hydro_38_N_sf"/>
</dbReference>
<evidence type="ECO:0000256" key="2">
    <source>
        <dbReference type="ARBA" id="ARBA00009792"/>
    </source>
</evidence>
<evidence type="ECO:0000256" key="7">
    <source>
        <dbReference type="ARBA" id="ARBA00054985"/>
    </source>
</evidence>
<dbReference type="Pfam" id="PF22907">
    <property type="entry name" value="Ams1-like_1st"/>
    <property type="match status" value="1"/>
</dbReference>
<dbReference type="FunFam" id="2.70.98.30:FF:000001">
    <property type="entry name" value="alpha-mannosidase 2C1 isoform X2"/>
    <property type="match status" value="1"/>
</dbReference>
<dbReference type="Pfam" id="PF07748">
    <property type="entry name" value="Glyco_hydro_38C"/>
    <property type="match status" value="1"/>
</dbReference>
<evidence type="ECO:0000256" key="5">
    <source>
        <dbReference type="ARBA" id="ARBA00022801"/>
    </source>
</evidence>
<keyword evidence="5" id="KW-0378">Hydrolase</keyword>
<dbReference type="SUPFAM" id="SSF88688">
    <property type="entry name" value="Families 57/38 glycoside transferase middle domain"/>
    <property type="match status" value="1"/>
</dbReference>
<keyword evidence="11" id="KW-1185">Reference proteome</keyword>
<keyword evidence="4" id="KW-0479">Metal-binding</keyword>
<sequence>MGGAPEPDKAEYPVLNFVPKGQQIEKIYQDRLRQFTSGGQYEKQNLRGQFILDTESSTNCIKLEHWPAPNLSRPTFDEAMKGTYSPSEVGVMLGPSWSTHWFRVTMTVPERFKKYPAVEFRWDSNNEGLVWLPDGTPVQGLTGGGERTEWKFPKAWLDGGKHVFYVEVACNGMFGNAPGGDSIQPPDPNRYFKLSTAAIVAPNLEALALYVDFWILTDGAREFPGDGWEKHEALQVGIQIMDAFIAGDQESIRRCRKIAQKIIGPLVDSSRVYDTDKETLVYATGHCHIDSCWLWPFAETKRKVCRSWVTQMNLMDEYPEHRFTCSSAQQYKWLETLYPKAFDRLKEKVRDGKFQYIGGSWVEHDTNLPSGESLTRQFILGQRYFQSRFGKRCSTFWLPDTFGYNAQLPQLCRLSGMSRFMTQKLSWNNINKFPHTTFNWIALDGSQVICHMPPSETYTAGAHFGDVKRSITQHKSLDNDKTSLLVFGHGDGGGGPTAEMLEKLRRCRGISDTVGVLPRVKMGNSVDDFFARLEEKIAKGSDLATWYGELYFELHRGTYTTQVNNKKSNREAENFLRDLEYLATLASVHNRHYKYPKRDIDDLWEIICLCQFHDCLPGSSIEMVYRESDEYYRELFKRGNDLLKEASKALKFGLAPDAKSKAFALNTMPWGRIDVVRTDPEADLGVNCQRVGDAKYAIVSSPGQGLATGMQVRTPVSVTEVDVGIFQMQNDVLTVQIDGGRILSLYDHRADREIIPRGMEGNKLVIFDDKPLYWQAWDVEVYHLETRQEIPKGKVSILEQGPLRAALLVETKISDVSWIKTVISLSPSSCDSGGYLEFRNEIEWNETMKFLKVEFPVDVHNTEASYETQYGIMRRPTHYNTSWDMAKFEVCCHKWADLSENGFGVSILNDCKYGFATVGNVMRLSLIRAPKAPDAHADMGRHTFRYAIYPHNGLSSCTVRTAANFNNPMRMAYTSAENAQNLSRILSSTVSISGSPSIVLDTVKRGEDDEDVSLRDGLPVRSSRSVIIRCYDSMGGRAVGYIETALSVAKIWKTNLLEDDLEEIPFSHTSGSSLGFKAKIVLRPFEVATYRLQLA</sequence>
<dbReference type="AlphaFoldDB" id="A0A4S2MJ41"/>
<dbReference type="FunFam" id="1.20.1270.50:FF:000004">
    <property type="entry name" value="alpha-mannosidase 2C1 isoform X1"/>
    <property type="match status" value="1"/>
</dbReference>
<comment type="catalytic activity">
    <reaction evidence="1">
        <text>Hydrolysis of terminal, non-reducing alpha-D-mannose residues in alpha-D-mannosides.</text>
        <dbReference type="EC" id="3.2.1.24"/>
    </reaction>
</comment>
<dbReference type="CDD" id="cd10812">
    <property type="entry name" value="GH38N_AMII_ScAms1_like"/>
    <property type="match status" value="1"/>
</dbReference>
<dbReference type="InterPro" id="IPR037094">
    <property type="entry name" value="Glyco_hydro_38_cen_sf"/>
</dbReference>
<dbReference type="InterPro" id="IPR011330">
    <property type="entry name" value="Glyco_hydro/deAcase_b/a-brl"/>
</dbReference>
<dbReference type="Pfam" id="PF09261">
    <property type="entry name" value="Alpha-mann_mid"/>
    <property type="match status" value="1"/>
</dbReference>
<proteinExistence type="inferred from homology"/>
<dbReference type="EC" id="3.2.1.24" evidence="3"/>
<dbReference type="SUPFAM" id="SSF74650">
    <property type="entry name" value="Galactose mutarotase-like"/>
    <property type="match status" value="1"/>
</dbReference>
<reference evidence="10 11" key="1">
    <citation type="submission" date="2019-04" db="EMBL/GenBank/DDBJ databases">
        <title>Comparative genomics and transcriptomics to analyze fruiting body development in filamentous ascomycetes.</title>
        <authorList>
            <consortium name="DOE Joint Genome Institute"/>
            <person name="Lutkenhaus R."/>
            <person name="Traeger S."/>
            <person name="Breuer J."/>
            <person name="Kuo A."/>
            <person name="Lipzen A."/>
            <person name="Pangilinan J."/>
            <person name="Dilworth D."/>
            <person name="Sandor L."/>
            <person name="Poggeler S."/>
            <person name="Barry K."/>
            <person name="Grigoriev I.V."/>
            <person name="Nowrousian M."/>
        </authorList>
    </citation>
    <scope>NUCLEOTIDE SEQUENCE [LARGE SCALE GENOMIC DNA]</scope>
    <source>
        <strain evidence="10 11">CBS 389.68</strain>
    </source>
</reference>
<evidence type="ECO:0000313" key="11">
    <source>
        <dbReference type="Proteomes" id="UP000298138"/>
    </source>
</evidence>
<dbReference type="InterPro" id="IPR011013">
    <property type="entry name" value="Gal_mutarotase_sf_dom"/>
</dbReference>
<dbReference type="GO" id="GO:0004559">
    <property type="term" value="F:alpha-mannosidase activity"/>
    <property type="evidence" value="ECO:0007669"/>
    <property type="project" value="UniProtKB-EC"/>
</dbReference>
<dbReference type="InterPro" id="IPR041147">
    <property type="entry name" value="GH38_C"/>
</dbReference>
<evidence type="ECO:0000256" key="3">
    <source>
        <dbReference type="ARBA" id="ARBA00012752"/>
    </source>
</evidence>
<dbReference type="PANTHER" id="PTHR46017:SF1">
    <property type="entry name" value="ALPHA-MANNOSIDASE 2C1"/>
    <property type="match status" value="1"/>
</dbReference>
<dbReference type="OrthoDB" id="10261055at2759"/>
<gene>
    <name evidence="10" type="ORF">EX30DRAFT_324076</name>
</gene>
<accession>A0A4S2MJ41</accession>
<evidence type="ECO:0000259" key="9">
    <source>
        <dbReference type="SMART" id="SM00872"/>
    </source>
</evidence>
<dbReference type="InterPro" id="IPR015341">
    <property type="entry name" value="Glyco_hydro_38_cen"/>
</dbReference>
<dbReference type="Proteomes" id="UP000298138">
    <property type="component" value="Unassembled WGS sequence"/>
</dbReference>
<dbReference type="InterPro" id="IPR011682">
    <property type="entry name" value="Glyco_hydro_38_C"/>
</dbReference>
<evidence type="ECO:0000256" key="6">
    <source>
        <dbReference type="ARBA" id="ARBA00023295"/>
    </source>
</evidence>
<dbReference type="SMART" id="SM00872">
    <property type="entry name" value="Alpha-mann_mid"/>
    <property type="match status" value="1"/>
</dbReference>
<dbReference type="PANTHER" id="PTHR46017">
    <property type="entry name" value="ALPHA-MANNOSIDASE 2C1"/>
    <property type="match status" value="1"/>
</dbReference>
<dbReference type="Gene3D" id="3.20.110.10">
    <property type="entry name" value="Glycoside hydrolase 38, N terminal domain"/>
    <property type="match status" value="1"/>
</dbReference>
<evidence type="ECO:0000256" key="4">
    <source>
        <dbReference type="ARBA" id="ARBA00022723"/>
    </source>
</evidence>
<comment type="similarity">
    <text evidence="2">Belongs to the glycosyl hydrolase 38 family.</text>
</comment>
<dbReference type="SUPFAM" id="SSF88713">
    <property type="entry name" value="Glycoside hydrolase/deacetylase"/>
    <property type="match status" value="1"/>
</dbReference>
<dbReference type="InterPro" id="IPR028995">
    <property type="entry name" value="Glyco_hydro_57/38_cen_sf"/>
</dbReference>
<evidence type="ECO:0000256" key="1">
    <source>
        <dbReference type="ARBA" id="ARBA00000365"/>
    </source>
</evidence>
<name>A0A4S2MJ41_9PEZI</name>
<organism evidence="10 11">
    <name type="scientific">Ascodesmis nigricans</name>
    <dbReference type="NCBI Taxonomy" id="341454"/>
    <lineage>
        <taxon>Eukaryota</taxon>
        <taxon>Fungi</taxon>
        <taxon>Dikarya</taxon>
        <taxon>Ascomycota</taxon>
        <taxon>Pezizomycotina</taxon>
        <taxon>Pezizomycetes</taxon>
        <taxon>Pezizales</taxon>
        <taxon>Ascodesmidaceae</taxon>
        <taxon>Ascodesmis</taxon>
    </lineage>
</organism>
<dbReference type="GO" id="GO:0046872">
    <property type="term" value="F:metal ion binding"/>
    <property type="evidence" value="ECO:0007669"/>
    <property type="project" value="UniProtKB-KW"/>
</dbReference>
<dbReference type="STRING" id="341454.A0A4S2MJ41"/>
<keyword evidence="6" id="KW-0326">Glycosidase</keyword>
<dbReference type="GO" id="GO:0030246">
    <property type="term" value="F:carbohydrate binding"/>
    <property type="evidence" value="ECO:0007669"/>
    <property type="project" value="InterPro"/>
</dbReference>
<evidence type="ECO:0000313" key="10">
    <source>
        <dbReference type="EMBL" id="TGZ76981.1"/>
    </source>
</evidence>
<dbReference type="GO" id="GO:0006013">
    <property type="term" value="P:mannose metabolic process"/>
    <property type="evidence" value="ECO:0007669"/>
    <property type="project" value="InterPro"/>
</dbReference>
<dbReference type="InterPro" id="IPR054723">
    <property type="entry name" value="Ams1-like_N"/>
</dbReference>
<dbReference type="FunFam" id="3.20.110.10:FF:000002">
    <property type="entry name" value="alpha-mannosidase 2C1 isoform X1"/>
    <property type="match status" value="1"/>
</dbReference>
<dbReference type="InterPro" id="IPR000602">
    <property type="entry name" value="Glyco_hydro_38_N"/>
</dbReference>
<dbReference type="InParanoid" id="A0A4S2MJ41"/>
<evidence type="ECO:0000256" key="8">
    <source>
        <dbReference type="ARBA" id="ARBA00071615"/>
    </source>
</evidence>
<dbReference type="Pfam" id="PF01074">
    <property type="entry name" value="Glyco_hydro_38N"/>
    <property type="match status" value="1"/>
</dbReference>
<dbReference type="Pfam" id="PF17677">
    <property type="entry name" value="Glyco_hydro38C2"/>
    <property type="match status" value="1"/>
</dbReference>
<dbReference type="EMBL" id="ML220161">
    <property type="protein sequence ID" value="TGZ76981.1"/>
    <property type="molecule type" value="Genomic_DNA"/>
</dbReference>
<feature type="domain" description="Glycoside hydrolase family 38 central" evidence="9">
    <location>
        <begin position="553"/>
        <end position="632"/>
    </location>
</feature>
<dbReference type="Gene3D" id="1.20.1270.50">
    <property type="entry name" value="Glycoside hydrolase family 38, central domain"/>
    <property type="match status" value="1"/>
</dbReference>
<dbReference type="GO" id="GO:0009313">
    <property type="term" value="P:oligosaccharide catabolic process"/>
    <property type="evidence" value="ECO:0007669"/>
    <property type="project" value="TreeGrafter"/>
</dbReference>
<comment type="function">
    <text evidence="7">Degrades free oligosaccharides in the vacuole.</text>
</comment>
<dbReference type="Gene3D" id="2.70.98.30">
    <property type="entry name" value="Golgi alpha-mannosidase II, domain 4"/>
    <property type="match status" value="1"/>
</dbReference>
<dbReference type="FunCoup" id="A0A4S2MJ41">
    <property type="interactions" value="238"/>
</dbReference>
<protein>
    <recommendedName>
        <fullName evidence="8">Alpha-mannosidase</fullName>
        <ecNumber evidence="3">3.2.1.24</ecNumber>
    </recommendedName>
</protein>
<dbReference type="GO" id="GO:0000329">
    <property type="term" value="C:fungal-type vacuole membrane"/>
    <property type="evidence" value="ECO:0007669"/>
    <property type="project" value="TreeGrafter"/>
</dbReference>